<dbReference type="Gene3D" id="3.40.50.1820">
    <property type="entry name" value="alpha/beta hydrolase"/>
    <property type="match status" value="1"/>
</dbReference>
<reference evidence="2 3" key="1">
    <citation type="submission" date="2013-02" db="EMBL/GenBank/DDBJ databases">
        <title>The Genome Sequence of Plasmodium inui San Antonio 1.</title>
        <authorList>
            <consortium name="The Broad Institute Genome Sequencing Platform"/>
            <consortium name="The Broad Institute Genome Sequencing Center for Infectious Disease"/>
            <person name="Neafsey D."/>
            <person name="Cheeseman I."/>
            <person name="Volkman S."/>
            <person name="Adams J."/>
            <person name="Walker B."/>
            <person name="Young S.K."/>
            <person name="Zeng Q."/>
            <person name="Gargeya S."/>
            <person name="Fitzgerald M."/>
            <person name="Haas B."/>
            <person name="Abouelleil A."/>
            <person name="Alvarado L."/>
            <person name="Arachchi H.M."/>
            <person name="Berlin A.M."/>
            <person name="Chapman S.B."/>
            <person name="Dewar J."/>
            <person name="Goldberg J."/>
            <person name="Griggs A."/>
            <person name="Gujja S."/>
            <person name="Hansen M."/>
            <person name="Howarth C."/>
            <person name="Imamovic A."/>
            <person name="Larimer J."/>
            <person name="McCowan C."/>
            <person name="Murphy C."/>
            <person name="Neiman D."/>
            <person name="Pearson M."/>
            <person name="Priest M."/>
            <person name="Roberts A."/>
            <person name="Saif S."/>
            <person name="Shea T."/>
            <person name="Sisk P."/>
            <person name="Sykes S."/>
            <person name="Wortman J."/>
            <person name="Nusbaum C."/>
            <person name="Birren B."/>
        </authorList>
    </citation>
    <scope>NUCLEOTIDE SEQUENCE [LARGE SCALE GENOMIC DNA]</scope>
    <source>
        <strain evidence="2 3">San Antonio 1</strain>
    </source>
</reference>
<organism evidence="2 3">
    <name type="scientific">Plasmodium inui San Antonio 1</name>
    <dbReference type="NCBI Taxonomy" id="1237626"/>
    <lineage>
        <taxon>Eukaryota</taxon>
        <taxon>Sar</taxon>
        <taxon>Alveolata</taxon>
        <taxon>Apicomplexa</taxon>
        <taxon>Aconoidasida</taxon>
        <taxon>Haemosporida</taxon>
        <taxon>Plasmodiidae</taxon>
        <taxon>Plasmodium</taxon>
        <taxon>Plasmodium (Plasmodium)</taxon>
    </lineage>
</organism>
<keyword evidence="3" id="KW-1185">Reference proteome</keyword>
<dbReference type="VEuPathDB" id="PlasmoDB:C922_05237"/>
<dbReference type="RefSeq" id="XP_008819031.1">
    <property type="nucleotide sequence ID" value="XM_008820809.1"/>
</dbReference>
<keyword evidence="1" id="KW-0812">Transmembrane</keyword>
<dbReference type="OrthoDB" id="2498029at2759"/>
<protein>
    <submittedName>
        <fullName evidence="2">Uncharacterized protein</fullName>
    </submittedName>
</protein>
<keyword evidence="1" id="KW-0472">Membrane</keyword>
<dbReference type="AlphaFoldDB" id="W6ZTW7"/>
<evidence type="ECO:0000313" key="2">
    <source>
        <dbReference type="EMBL" id="EUD64387.1"/>
    </source>
</evidence>
<dbReference type="GeneID" id="20040511"/>
<feature type="transmembrane region" description="Helical" evidence="1">
    <location>
        <begin position="42"/>
        <end position="60"/>
    </location>
</feature>
<evidence type="ECO:0000313" key="3">
    <source>
        <dbReference type="Proteomes" id="UP000030640"/>
    </source>
</evidence>
<gene>
    <name evidence="2" type="ORF">C922_05237</name>
</gene>
<sequence length="190" mass="22730">MIFKKKKKRGLRIYIIEKSRQGNVGVRDSQIRRKSHDKRNKILNITGCISLSWMIAIKLMDNVSYTRYKYMNDVPCFDKIPYKKGVTSRFGYKLFEAMRILDRHEIFIPKDIPILFIYWEDDALCYYGGFVSSFNRLKNDNRELHNLENIELMLDVEPENENVLKNILMWLTNFPNAIMDRKCNFEERGL</sequence>
<dbReference type="InterPro" id="IPR029058">
    <property type="entry name" value="AB_hydrolase_fold"/>
</dbReference>
<proteinExistence type="predicted"/>
<dbReference type="Proteomes" id="UP000030640">
    <property type="component" value="Unassembled WGS sequence"/>
</dbReference>
<evidence type="ECO:0000256" key="1">
    <source>
        <dbReference type="SAM" id="Phobius"/>
    </source>
</evidence>
<name>W6ZTW7_9APIC</name>
<keyword evidence="1" id="KW-1133">Transmembrane helix</keyword>
<accession>W6ZTW7</accession>
<dbReference type="EMBL" id="KI965506">
    <property type="protein sequence ID" value="EUD64387.1"/>
    <property type="molecule type" value="Genomic_DNA"/>
</dbReference>